<evidence type="ECO:0000313" key="2">
    <source>
        <dbReference type="EMBL" id="GIG52372.1"/>
    </source>
</evidence>
<dbReference type="Gene3D" id="3.10.180.10">
    <property type="entry name" value="2,3-Dihydroxybiphenyl 1,2-Dioxygenase, domain 1"/>
    <property type="match status" value="1"/>
</dbReference>
<dbReference type="SUPFAM" id="SSF54593">
    <property type="entry name" value="Glyoxalase/Bleomycin resistance protein/Dihydroxybiphenyl dioxygenase"/>
    <property type="match status" value="1"/>
</dbReference>
<dbReference type="Pfam" id="PF00903">
    <property type="entry name" value="Glyoxalase"/>
    <property type="match status" value="1"/>
</dbReference>
<dbReference type="AlphaFoldDB" id="A0A919PXX5"/>
<dbReference type="InterPro" id="IPR029068">
    <property type="entry name" value="Glyas_Bleomycin-R_OHBP_Dase"/>
</dbReference>
<keyword evidence="3" id="KW-1185">Reference proteome</keyword>
<dbReference type="RefSeq" id="WP_203853961.1">
    <property type="nucleotide sequence ID" value="NZ_BAAAVW010000026.1"/>
</dbReference>
<dbReference type="EMBL" id="BONQ01000178">
    <property type="protein sequence ID" value="GIG52372.1"/>
    <property type="molecule type" value="Genomic_DNA"/>
</dbReference>
<feature type="domain" description="VOC" evidence="1">
    <location>
        <begin position="2"/>
        <end position="129"/>
    </location>
</feature>
<dbReference type="PANTHER" id="PTHR36437">
    <property type="entry name" value="GLYOXALASE/BLEOMYCIN RESISTANCE PROTEIN/DIOXYGENASE"/>
    <property type="match status" value="1"/>
</dbReference>
<proteinExistence type="predicted"/>
<evidence type="ECO:0000313" key="3">
    <source>
        <dbReference type="Proteomes" id="UP000660611"/>
    </source>
</evidence>
<evidence type="ECO:0000259" key="1">
    <source>
        <dbReference type="PROSITE" id="PS51819"/>
    </source>
</evidence>
<protein>
    <recommendedName>
        <fullName evidence="1">VOC domain-containing protein</fullName>
    </recommendedName>
</protein>
<comment type="caution">
    <text evidence="2">The sequence shown here is derived from an EMBL/GenBank/DDBJ whole genome shotgun (WGS) entry which is preliminary data.</text>
</comment>
<sequence>MRLDLVTIVVEEYDPAIAFFTEVLGFELVEDEPSTTTDGQPKRWVVVRPPGGGTGLLIARADGEQQREAIGEQVKGRVGFFLQVEDFTATYARMTAAGVEFVRPPRSEVYGQVAVFKDVAGNRWDLLGPVSGPASAG</sequence>
<reference evidence="2" key="1">
    <citation type="submission" date="2021-01" db="EMBL/GenBank/DDBJ databases">
        <title>Whole genome shotgun sequence of Dactylosporangium siamense NBRC 106093.</title>
        <authorList>
            <person name="Komaki H."/>
            <person name="Tamura T."/>
        </authorList>
    </citation>
    <scope>NUCLEOTIDE SEQUENCE</scope>
    <source>
        <strain evidence="2">NBRC 106093</strain>
    </source>
</reference>
<accession>A0A919PXX5</accession>
<dbReference type="PROSITE" id="PS51819">
    <property type="entry name" value="VOC"/>
    <property type="match status" value="1"/>
</dbReference>
<organism evidence="2 3">
    <name type="scientific">Dactylosporangium siamense</name>
    <dbReference type="NCBI Taxonomy" id="685454"/>
    <lineage>
        <taxon>Bacteria</taxon>
        <taxon>Bacillati</taxon>
        <taxon>Actinomycetota</taxon>
        <taxon>Actinomycetes</taxon>
        <taxon>Micromonosporales</taxon>
        <taxon>Micromonosporaceae</taxon>
        <taxon>Dactylosporangium</taxon>
    </lineage>
</organism>
<gene>
    <name evidence="2" type="ORF">Dsi01nite_104130</name>
</gene>
<dbReference type="InterPro" id="IPR037523">
    <property type="entry name" value="VOC_core"/>
</dbReference>
<dbReference type="PANTHER" id="PTHR36437:SF2">
    <property type="entry name" value="GLYOXALASE_BLEOMYCIN RESISTANCE PROTEIN_DIOXYGENASE"/>
    <property type="match status" value="1"/>
</dbReference>
<dbReference type="Proteomes" id="UP000660611">
    <property type="component" value="Unassembled WGS sequence"/>
</dbReference>
<dbReference type="InterPro" id="IPR004360">
    <property type="entry name" value="Glyas_Fos-R_dOase_dom"/>
</dbReference>
<name>A0A919PXX5_9ACTN</name>